<dbReference type="Gene3D" id="2.120.10.30">
    <property type="entry name" value="TolB, C-terminal domain"/>
    <property type="match status" value="1"/>
</dbReference>
<proteinExistence type="predicted"/>
<feature type="transmembrane region" description="Helical" evidence="1">
    <location>
        <begin position="12"/>
        <end position="30"/>
    </location>
</feature>
<gene>
    <name evidence="2" type="ORF">S01H1_77496</name>
</gene>
<sequence length="169" mass="18192">MSERKGVPIVNVLIGLVIAGALGAAVWAVLQIEHTGEEHRGVGRDLLYNQSQIRKVDPSLIRYRRTARWPTLFKAARGLAVGPQDRVYVVGDAGVRVFEPDGKRVAEFETGGEPECLAVAADGTLFIGMVDHIEVYDAAGKRSAAWPSPGVGTLLRSVAVQDDRVFAAD</sequence>
<keyword evidence="1" id="KW-0472">Membrane</keyword>
<reference evidence="2" key="1">
    <citation type="journal article" date="2014" name="Front. Microbiol.">
        <title>High frequency of phylogenetically diverse reductive dehalogenase-homologous genes in deep subseafloor sedimentary metagenomes.</title>
        <authorList>
            <person name="Kawai M."/>
            <person name="Futagami T."/>
            <person name="Toyoda A."/>
            <person name="Takaki Y."/>
            <person name="Nishi S."/>
            <person name="Hori S."/>
            <person name="Arai W."/>
            <person name="Tsubouchi T."/>
            <person name="Morono Y."/>
            <person name="Uchiyama I."/>
            <person name="Ito T."/>
            <person name="Fujiyama A."/>
            <person name="Inagaki F."/>
            <person name="Takami H."/>
        </authorList>
    </citation>
    <scope>NUCLEOTIDE SEQUENCE</scope>
    <source>
        <strain evidence="2">Expedition CK06-06</strain>
    </source>
</reference>
<organism evidence="2">
    <name type="scientific">marine sediment metagenome</name>
    <dbReference type="NCBI Taxonomy" id="412755"/>
    <lineage>
        <taxon>unclassified sequences</taxon>
        <taxon>metagenomes</taxon>
        <taxon>ecological metagenomes</taxon>
    </lineage>
</organism>
<comment type="caution">
    <text evidence="2">The sequence shown here is derived from an EMBL/GenBank/DDBJ whole genome shotgun (WGS) entry which is preliminary data.</text>
</comment>
<feature type="non-terminal residue" evidence="2">
    <location>
        <position position="169"/>
    </location>
</feature>
<dbReference type="AlphaFoldDB" id="X0Y6D7"/>
<keyword evidence="1" id="KW-1133">Transmembrane helix</keyword>
<evidence type="ECO:0000313" key="2">
    <source>
        <dbReference type="EMBL" id="GAG51325.1"/>
    </source>
</evidence>
<protein>
    <submittedName>
        <fullName evidence="2">Uncharacterized protein</fullName>
    </submittedName>
</protein>
<evidence type="ECO:0000256" key="1">
    <source>
        <dbReference type="SAM" id="Phobius"/>
    </source>
</evidence>
<dbReference type="SUPFAM" id="SSF63829">
    <property type="entry name" value="Calcium-dependent phosphotriesterase"/>
    <property type="match status" value="1"/>
</dbReference>
<keyword evidence="1" id="KW-0812">Transmembrane</keyword>
<dbReference type="InterPro" id="IPR011042">
    <property type="entry name" value="6-blade_b-propeller_TolB-like"/>
</dbReference>
<name>X0Y6D7_9ZZZZ</name>
<accession>X0Y6D7</accession>
<dbReference type="EMBL" id="BARS01052089">
    <property type="protein sequence ID" value="GAG51325.1"/>
    <property type="molecule type" value="Genomic_DNA"/>
</dbReference>